<keyword evidence="8 12" id="KW-0862">Zinc</keyword>
<evidence type="ECO:0000256" key="3">
    <source>
        <dbReference type="ARBA" id="ARBA00006576"/>
    </source>
</evidence>
<evidence type="ECO:0000256" key="11">
    <source>
        <dbReference type="ARBA" id="ARBA00049558"/>
    </source>
</evidence>
<dbReference type="InterPro" id="IPR002125">
    <property type="entry name" value="CMP_dCMP_dom"/>
</dbReference>
<dbReference type="NCBIfam" id="NF004064">
    <property type="entry name" value="PRK05578.1"/>
    <property type="match status" value="1"/>
</dbReference>
<evidence type="ECO:0000259" key="13">
    <source>
        <dbReference type="PROSITE" id="PS51747"/>
    </source>
</evidence>
<dbReference type="PANTHER" id="PTHR11644:SF2">
    <property type="entry name" value="CYTIDINE DEAMINASE"/>
    <property type="match status" value="1"/>
</dbReference>
<dbReference type="InterPro" id="IPR016192">
    <property type="entry name" value="APOBEC/CMP_deaminase_Zn-bd"/>
</dbReference>
<keyword evidence="15" id="KW-1185">Reference proteome</keyword>
<dbReference type="PROSITE" id="PS00903">
    <property type="entry name" value="CYT_DCMP_DEAMINASES_1"/>
    <property type="match status" value="1"/>
</dbReference>
<evidence type="ECO:0000256" key="5">
    <source>
        <dbReference type="ARBA" id="ARBA00018266"/>
    </source>
</evidence>
<name>A0ABR5TKC7_9BACL</name>
<keyword evidence="6 12" id="KW-0479">Metal-binding</keyword>
<keyword evidence="7 12" id="KW-0378">Hydrolase</keyword>
<comment type="function">
    <text evidence="2 12">This enzyme scavenges exogenous and endogenous cytidine and 2'-deoxycytidine for UMP synthesis.</text>
</comment>
<evidence type="ECO:0000256" key="2">
    <source>
        <dbReference type="ARBA" id="ARBA00003949"/>
    </source>
</evidence>
<evidence type="ECO:0000256" key="7">
    <source>
        <dbReference type="ARBA" id="ARBA00022801"/>
    </source>
</evidence>
<dbReference type="NCBIfam" id="TIGR01354">
    <property type="entry name" value="cyt_deam_tetra"/>
    <property type="match status" value="1"/>
</dbReference>
<proteinExistence type="inferred from homology"/>
<reference evidence="14 15" key="1">
    <citation type="submission" date="2016-01" db="EMBL/GenBank/DDBJ databases">
        <authorList>
            <person name="Mitreva M."/>
            <person name="Pepin K.H."/>
            <person name="Mihindukulasuriya K.A."/>
            <person name="Fulton R."/>
            <person name="Fronick C."/>
            <person name="O'Laughlin M."/>
            <person name="Miner T."/>
            <person name="Herter B."/>
            <person name="Rosa B.A."/>
            <person name="Cordes M."/>
            <person name="Tomlinson C."/>
            <person name="Wollam A."/>
            <person name="Palsikar V.B."/>
            <person name="Mardis E.R."/>
            <person name="Wilson R.K."/>
        </authorList>
    </citation>
    <scope>NUCLEOTIDE SEQUENCE [LARGE SCALE GENOMIC DNA]</scope>
    <source>
        <strain evidence="14 15">KA00071</strain>
    </source>
</reference>
<evidence type="ECO:0000256" key="1">
    <source>
        <dbReference type="ARBA" id="ARBA00001947"/>
    </source>
</evidence>
<dbReference type="SUPFAM" id="SSF53927">
    <property type="entry name" value="Cytidine deaminase-like"/>
    <property type="match status" value="1"/>
</dbReference>
<accession>A0ABR5TKC7</accession>
<comment type="catalytic activity">
    <reaction evidence="11 12">
        <text>cytidine + H2O + H(+) = uridine + NH4(+)</text>
        <dbReference type="Rhea" id="RHEA:16069"/>
        <dbReference type="ChEBI" id="CHEBI:15377"/>
        <dbReference type="ChEBI" id="CHEBI:15378"/>
        <dbReference type="ChEBI" id="CHEBI:16704"/>
        <dbReference type="ChEBI" id="CHEBI:17562"/>
        <dbReference type="ChEBI" id="CHEBI:28938"/>
        <dbReference type="EC" id="3.5.4.5"/>
    </reaction>
</comment>
<comment type="cofactor">
    <cofactor evidence="1 12">
        <name>Zn(2+)</name>
        <dbReference type="ChEBI" id="CHEBI:29105"/>
    </cofactor>
</comment>
<organism evidence="14 15">
    <name type="scientific">Gemelliphila asaccharolytica</name>
    <dbReference type="NCBI Taxonomy" id="502393"/>
    <lineage>
        <taxon>Bacteria</taxon>
        <taxon>Bacillati</taxon>
        <taxon>Bacillota</taxon>
        <taxon>Bacilli</taxon>
        <taxon>Bacillales</taxon>
        <taxon>Gemellaceae</taxon>
        <taxon>Gemelliphila</taxon>
    </lineage>
</organism>
<dbReference type="InterPro" id="IPR016193">
    <property type="entry name" value="Cytidine_deaminase-like"/>
</dbReference>
<evidence type="ECO:0000256" key="9">
    <source>
        <dbReference type="ARBA" id="ARBA00032005"/>
    </source>
</evidence>
<gene>
    <name evidence="14" type="ORF">HMPREF1871_01201</name>
</gene>
<evidence type="ECO:0000256" key="8">
    <source>
        <dbReference type="ARBA" id="ARBA00022833"/>
    </source>
</evidence>
<protein>
    <recommendedName>
        <fullName evidence="5 12">Cytidine deaminase</fullName>
        <ecNumber evidence="4 12">3.5.4.5</ecNumber>
    </recommendedName>
    <alternativeName>
        <fullName evidence="9 12">Cytidine aminohydrolase</fullName>
    </alternativeName>
</protein>
<dbReference type="InterPro" id="IPR050202">
    <property type="entry name" value="Cyt/Deoxycyt_deaminase"/>
</dbReference>
<comment type="similarity">
    <text evidence="3 12">Belongs to the cytidine and deoxycytidylate deaminase family.</text>
</comment>
<dbReference type="InterPro" id="IPR006262">
    <property type="entry name" value="Cyt_deam_tetra"/>
</dbReference>
<dbReference type="Pfam" id="PF00383">
    <property type="entry name" value="dCMP_cyt_deam_1"/>
    <property type="match status" value="1"/>
</dbReference>
<dbReference type="EC" id="3.5.4.5" evidence="4 12"/>
<evidence type="ECO:0000313" key="15">
    <source>
        <dbReference type="Proteomes" id="UP000070467"/>
    </source>
</evidence>
<comment type="caution">
    <text evidence="14">The sequence shown here is derived from an EMBL/GenBank/DDBJ whole genome shotgun (WGS) entry which is preliminary data.</text>
</comment>
<sequence length="137" mass="15402">MDINKKLINLAIEARKKAYTPYSKFNVGACLLCKNGEIYTGCNIENASLTPTVCAERTAIFKAISEGNKDFKKIVVVGGKNEKLNDFCAPCGVCRQVISEFVNDNFEIILAINENNYKVYNFRRDIFPLGFTKDDLD</sequence>
<dbReference type="PANTHER" id="PTHR11644">
    <property type="entry name" value="CYTIDINE DEAMINASE"/>
    <property type="match status" value="1"/>
</dbReference>
<evidence type="ECO:0000256" key="12">
    <source>
        <dbReference type="RuleBase" id="RU364006"/>
    </source>
</evidence>
<comment type="catalytic activity">
    <reaction evidence="10 12">
        <text>2'-deoxycytidine + H2O + H(+) = 2'-deoxyuridine + NH4(+)</text>
        <dbReference type="Rhea" id="RHEA:13433"/>
        <dbReference type="ChEBI" id="CHEBI:15377"/>
        <dbReference type="ChEBI" id="CHEBI:15378"/>
        <dbReference type="ChEBI" id="CHEBI:15698"/>
        <dbReference type="ChEBI" id="CHEBI:16450"/>
        <dbReference type="ChEBI" id="CHEBI:28938"/>
        <dbReference type="EC" id="3.5.4.5"/>
    </reaction>
</comment>
<evidence type="ECO:0000256" key="10">
    <source>
        <dbReference type="ARBA" id="ARBA00049252"/>
    </source>
</evidence>
<evidence type="ECO:0000256" key="4">
    <source>
        <dbReference type="ARBA" id="ARBA00012783"/>
    </source>
</evidence>
<dbReference type="PROSITE" id="PS51747">
    <property type="entry name" value="CYT_DCMP_DEAMINASES_2"/>
    <property type="match status" value="1"/>
</dbReference>
<dbReference type="EMBL" id="LSDB01000075">
    <property type="protein sequence ID" value="KXB55137.1"/>
    <property type="molecule type" value="Genomic_DNA"/>
</dbReference>
<evidence type="ECO:0000256" key="6">
    <source>
        <dbReference type="ARBA" id="ARBA00022723"/>
    </source>
</evidence>
<dbReference type="Gene3D" id="3.40.140.10">
    <property type="entry name" value="Cytidine Deaminase, domain 2"/>
    <property type="match status" value="1"/>
</dbReference>
<dbReference type="CDD" id="cd01283">
    <property type="entry name" value="cytidine_deaminase"/>
    <property type="match status" value="1"/>
</dbReference>
<feature type="domain" description="CMP/dCMP-type deaminase" evidence="13">
    <location>
        <begin position="2"/>
        <end position="134"/>
    </location>
</feature>
<dbReference type="RefSeq" id="WP_066131082.1">
    <property type="nucleotide sequence ID" value="NZ_KQ959911.1"/>
</dbReference>
<evidence type="ECO:0000313" key="14">
    <source>
        <dbReference type="EMBL" id="KXB55137.1"/>
    </source>
</evidence>
<dbReference type="Proteomes" id="UP000070467">
    <property type="component" value="Unassembled WGS sequence"/>
</dbReference>